<dbReference type="RefSeq" id="WP_245251686.1">
    <property type="nucleotide sequence ID" value="NZ_JAGGKG010000030.1"/>
</dbReference>
<evidence type="ECO:0000259" key="3">
    <source>
        <dbReference type="SMART" id="SM00646"/>
    </source>
</evidence>
<dbReference type="Proteomes" id="UP001519272">
    <property type="component" value="Unassembled WGS sequence"/>
</dbReference>
<proteinExistence type="predicted"/>
<keyword evidence="1" id="KW-0378">Hydrolase</keyword>
<keyword evidence="2" id="KW-0732">Signal</keyword>
<dbReference type="Pfam" id="PF01520">
    <property type="entry name" value="Amidase_3"/>
    <property type="match status" value="1"/>
</dbReference>
<evidence type="ECO:0000313" key="5">
    <source>
        <dbReference type="Proteomes" id="UP001519272"/>
    </source>
</evidence>
<sequence>MSNHLKWRKILATILSTLFLSASLAYNMTTVSAANKPIVNQGTPDDSAVEQAFPGQLILIDAGHGGIDGGTSFENILEKDINLDIAKRLYLLLRSQGYDAVLNRTGDYALSEDNHWSRTRSRHMRDLAQRQELSDEIEPTVVVSLHVNWGKNKSKGGPLVLHQDEGRSVLLAYTIQNALNQYYGTKTLPIVGKPFYLLNQNKVPSVIVEMGYISNEKDRLNMTKPSGKKELAQCIASGLSAYLMLQ</sequence>
<feature type="domain" description="MurNAc-LAA" evidence="3">
    <location>
        <begin position="131"/>
        <end position="240"/>
    </location>
</feature>
<dbReference type="SUPFAM" id="SSF53187">
    <property type="entry name" value="Zn-dependent exopeptidases"/>
    <property type="match status" value="1"/>
</dbReference>
<dbReference type="PANTHER" id="PTHR30404:SF0">
    <property type="entry name" value="N-ACETYLMURAMOYL-L-ALANINE AMIDASE AMIC"/>
    <property type="match status" value="1"/>
</dbReference>
<dbReference type="Gene3D" id="3.40.630.40">
    <property type="entry name" value="Zn-dependent exopeptidases"/>
    <property type="match status" value="1"/>
</dbReference>
<keyword evidence="5" id="KW-1185">Reference proteome</keyword>
<evidence type="ECO:0000313" key="4">
    <source>
        <dbReference type="EMBL" id="MBP1907644.1"/>
    </source>
</evidence>
<dbReference type="EMBL" id="JAGGKG010000030">
    <property type="protein sequence ID" value="MBP1907644.1"/>
    <property type="molecule type" value="Genomic_DNA"/>
</dbReference>
<feature type="chain" id="PRO_5047447813" evidence="2">
    <location>
        <begin position="26"/>
        <end position="246"/>
    </location>
</feature>
<feature type="signal peptide" evidence="2">
    <location>
        <begin position="1"/>
        <end position="25"/>
    </location>
</feature>
<dbReference type="SMART" id="SM00646">
    <property type="entry name" value="Ami_3"/>
    <property type="match status" value="1"/>
</dbReference>
<evidence type="ECO:0000256" key="2">
    <source>
        <dbReference type="SAM" id="SignalP"/>
    </source>
</evidence>
<reference evidence="4 5" key="1">
    <citation type="submission" date="2021-03" db="EMBL/GenBank/DDBJ databases">
        <title>Genomic Encyclopedia of Type Strains, Phase IV (KMG-IV): sequencing the most valuable type-strain genomes for metagenomic binning, comparative biology and taxonomic classification.</title>
        <authorList>
            <person name="Goeker M."/>
        </authorList>
    </citation>
    <scope>NUCLEOTIDE SEQUENCE [LARGE SCALE GENOMIC DNA]</scope>
    <source>
        <strain evidence="4 5">DSM 14349</strain>
    </source>
</reference>
<dbReference type="PANTHER" id="PTHR30404">
    <property type="entry name" value="N-ACETYLMURAMOYL-L-ALANINE AMIDASE"/>
    <property type="match status" value="1"/>
</dbReference>
<dbReference type="CDD" id="cd02696">
    <property type="entry name" value="MurNAc-LAA"/>
    <property type="match status" value="1"/>
</dbReference>
<accession>A0ABS4FYM5</accession>
<dbReference type="InterPro" id="IPR002508">
    <property type="entry name" value="MurNAc-LAA_cat"/>
</dbReference>
<organism evidence="4 5">
    <name type="scientific">Paenibacillus turicensis</name>
    <dbReference type="NCBI Taxonomy" id="160487"/>
    <lineage>
        <taxon>Bacteria</taxon>
        <taxon>Bacillati</taxon>
        <taxon>Bacillota</taxon>
        <taxon>Bacilli</taxon>
        <taxon>Bacillales</taxon>
        <taxon>Paenibacillaceae</taxon>
        <taxon>Paenibacillus</taxon>
    </lineage>
</organism>
<protein>
    <submittedName>
        <fullName evidence="4">N-acetylmuramoyl-L-alanine amidase</fullName>
    </submittedName>
</protein>
<comment type="caution">
    <text evidence="4">The sequence shown here is derived from an EMBL/GenBank/DDBJ whole genome shotgun (WGS) entry which is preliminary data.</text>
</comment>
<name>A0ABS4FYM5_9BACL</name>
<gene>
    <name evidence="4" type="ORF">J2Z32_004324</name>
</gene>
<evidence type="ECO:0000256" key="1">
    <source>
        <dbReference type="ARBA" id="ARBA00022801"/>
    </source>
</evidence>
<dbReference type="InterPro" id="IPR050695">
    <property type="entry name" value="N-acetylmuramoyl_amidase_3"/>
</dbReference>